<name>A0A7L4YT64_9ACTN</name>
<sequence length="159" mass="17365">MGVSGSGKSTVGEALAARLAVPYADGDDFHPAANRAKMAAGTPLTDEDRWPWLESVGEWMEAQVSTGSVVACSALRVAYRDVLRRHVASAYFVNLYGDVSVVRARFAERKGHFMPEKLIESQYATLEHLGPDERGITVDFALPVTEIVEVVVADLERSR</sequence>
<dbReference type="GO" id="GO:0019521">
    <property type="term" value="P:D-gluconate metabolic process"/>
    <property type="evidence" value="ECO:0007669"/>
    <property type="project" value="UniProtKB-KW"/>
</dbReference>
<dbReference type="EC" id="2.7.1.12" evidence="3 10"/>
<evidence type="ECO:0000256" key="6">
    <source>
        <dbReference type="ARBA" id="ARBA00022777"/>
    </source>
</evidence>
<dbReference type="KEGG" id="eke:EK0264_12720"/>
<evidence type="ECO:0000256" key="2">
    <source>
        <dbReference type="ARBA" id="ARBA00008420"/>
    </source>
</evidence>
<dbReference type="GO" id="GO:0046316">
    <property type="term" value="F:gluconokinase activity"/>
    <property type="evidence" value="ECO:0007669"/>
    <property type="project" value="UniProtKB-EC"/>
</dbReference>
<proteinExistence type="inferred from homology"/>
<comment type="catalytic activity">
    <reaction evidence="9 10">
        <text>D-gluconate + ATP = 6-phospho-D-gluconate + ADP + H(+)</text>
        <dbReference type="Rhea" id="RHEA:19433"/>
        <dbReference type="ChEBI" id="CHEBI:15378"/>
        <dbReference type="ChEBI" id="CHEBI:18391"/>
        <dbReference type="ChEBI" id="CHEBI:30616"/>
        <dbReference type="ChEBI" id="CHEBI:58759"/>
        <dbReference type="ChEBI" id="CHEBI:456216"/>
        <dbReference type="EC" id="2.7.1.12"/>
    </reaction>
</comment>
<comment type="similarity">
    <text evidence="2 10">Belongs to the gluconokinase GntK/GntV family.</text>
</comment>
<accession>A0A7L4YT64</accession>
<dbReference type="FunFam" id="3.40.50.300:FF:000522">
    <property type="entry name" value="Gluconokinase"/>
    <property type="match status" value="1"/>
</dbReference>
<evidence type="ECO:0000256" key="1">
    <source>
        <dbReference type="ARBA" id="ARBA00004761"/>
    </source>
</evidence>
<organism evidence="11 12">
    <name type="scientific">Epidermidibacterium keratini</name>
    <dbReference type="NCBI Taxonomy" id="1891644"/>
    <lineage>
        <taxon>Bacteria</taxon>
        <taxon>Bacillati</taxon>
        <taxon>Actinomycetota</taxon>
        <taxon>Actinomycetes</taxon>
        <taxon>Sporichthyales</taxon>
        <taxon>Sporichthyaceae</taxon>
        <taxon>Epidermidibacterium</taxon>
    </lineage>
</organism>
<gene>
    <name evidence="11" type="ORF">EK0264_12720</name>
</gene>
<keyword evidence="6 10" id="KW-0418">Kinase</keyword>
<evidence type="ECO:0000313" key="11">
    <source>
        <dbReference type="EMBL" id="QHC02425.1"/>
    </source>
</evidence>
<evidence type="ECO:0000256" key="9">
    <source>
        <dbReference type="ARBA" id="ARBA00048090"/>
    </source>
</evidence>
<dbReference type="GO" id="GO:0005737">
    <property type="term" value="C:cytoplasm"/>
    <property type="evidence" value="ECO:0007669"/>
    <property type="project" value="TreeGrafter"/>
</dbReference>
<dbReference type="InterPro" id="IPR031322">
    <property type="entry name" value="Shikimate/glucono_kinase"/>
</dbReference>
<dbReference type="OrthoDB" id="9795716at2"/>
<evidence type="ECO:0000256" key="5">
    <source>
        <dbReference type="ARBA" id="ARBA00022741"/>
    </source>
</evidence>
<dbReference type="InParanoid" id="A0A7L4YT64"/>
<dbReference type="PANTHER" id="PTHR43442">
    <property type="entry name" value="GLUCONOKINASE-RELATED"/>
    <property type="match status" value="1"/>
</dbReference>
<dbReference type="Gene3D" id="3.40.50.300">
    <property type="entry name" value="P-loop containing nucleotide triphosphate hydrolases"/>
    <property type="match status" value="1"/>
</dbReference>
<keyword evidence="5 10" id="KW-0547">Nucleotide-binding</keyword>
<evidence type="ECO:0000256" key="10">
    <source>
        <dbReference type="RuleBase" id="RU363066"/>
    </source>
</evidence>
<evidence type="ECO:0000313" key="12">
    <source>
        <dbReference type="Proteomes" id="UP000463857"/>
    </source>
</evidence>
<dbReference type="PANTHER" id="PTHR43442:SF3">
    <property type="entry name" value="GLUCONOKINASE-RELATED"/>
    <property type="match status" value="1"/>
</dbReference>
<dbReference type="CDD" id="cd02021">
    <property type="entry name" value="GntK"/>
    <property type="match status" value="1"/>
</dbReference>
<dbReference type="AlphaFoldDB" id="A0A7L4YT64"/>
<comment type="pathway">
    <text evidence="1">Carbohydrate acid metabolism.</text>
</comment>
<dbReference type="InterPro" id="IPR006001">
    <property type="entry name" value="Therm_gnt_kin"/>
</dbReference>
<dbReference type="Pfam" id="PF01202">
    <property type="entry name" value="SKI"/>
    <property type="match status" value="1"/>
</dbReference>
<evidence type="ECO:0000256" key="3">
    <source>
        <dbReference type="ARBA" id="ARBA00012054"/>
    </source>
</evidence>
<protein>
    <recommendedName>
        <fullName evidence="3 10">Gluconokinase</fullName>
        <ecNumber evidence="3 10">2.7.1.12</ecNumber>
    </recommendedName>
</protein>
<keyword evidence="4 10" id="KW-0808">Transferase</keyword>
<reference evidence="11 12" key="1">
    <citation type="journal article" date="2018" name="Int. J. Syst. Evol. Microbiol.">
        <title>Epidermidibacterium keratini gen. nov., sp. nov., a member of the family Sporichthyaceae, isolated from keratin epidermis.</title>
        <authorList>
            <person name="Lee D.G."/>
            <person name="Trujillo M.E."/>
            <person name="Kang S."/>
            <person name="Nam J.J."/>
            <person name="Kim Y.J."/>
        </authorList>
    </citation>
    <scope>NUCLEOTIDE SEQUENCE [LARGE SCALE GENOMIC DNA]</scope>
    <source>
        <strain evidence="11 12">EPI-7</strain>
    </source>
</reference>
<dbReference type="Proteomes" id="UP000463857">
    <property type="component" value="Chromosome"/>
</dbReference>
<evidence type="ECO:0000256" key="4">
    <source>
        <dbReference type="ARBA" id="ARBA00022679"/>
    </source>
</evidence>
<dbReference type="GO" id="GO:0005524">
    <property type="term" value="F:ATP binding"/>
    <property type="evidence" value="ECO:0007669"/>
    <property type="project" value="UniProtKB-KW"/>
</dbReference>
<keyword evidence="8" id="KW-0311">Gluconate utilization</keyword>
<evidence type="ECO:0000256" key="8">
    <source>
        <dbReference type="ARBA" id="ARBA00023064"/>
    </source>
</evidence>
<evidence type="ECO:0000256" key="7">
    <source>
        <dbReference type="ARBA" id="ARBA00022840"/>
    </source>
</evidence>
<keyword evidence="12" id="KW-1185">Reference proteome</keyword>
<keyword evidence="7 10" id="KW-0067">ATP-binding</keyword>
<dbReference type="SUPFAM" id="SSF52540">
    <property type="entry name" value="P-loop containing nucleoside triphosphate hydrolases"/>
    <property type="match status" value="1"/>
</dbReference>
<dbReference type="EMBL" id="CP047156">
    <property type="protein sequence ID" value="QHC02425.1"/>
    <property type="molecule type" value="Genomic_DNA"/>
</dbReference>
<dbReference type="InterPro" id="IPR027417">
    <property type="entry name" value="P-loop_NTPase"/>
</dbReference>
<dbReference type="NCBIfam" id="TIGR01313">
    <property type="entry name" value="therm_gnt_kin"/>
    <property type="match status" value="1"/>
</dbReference>